<dbReference type="InterPro" id="IPR000944">
    <property type="entry name" value="Tscrpt_reg_Rrf2"/>
</dbReference>
<dbReference type="GO" id="GO:0003700">
    <property type="term" value="F:DNA-binding transcription factor activity"/>
    <property type="evidence" value="ECO:0007669"/>
    <property type="project" value="TreeGrafter"/>
</dbReference>
<dbReference type="OrthoDB" id="213028at2"/>
<dbReference type="AlphaFoldDB" id="A1ZCW9"/>
<proteinExistence type="predicted"/>
<comment type="caution">
    <text evidence="1">The sequence shown here is derived from an EMBL/GenBank/DDBJ whole genome shotgun (WGS) entry which is preliminary data.</text>
</comment>
<dbReference type="RefSeq" id="WP_002693160.1">
    <property type="nucleotide sequence ID" value="NZ_AAWS01000002.1"/>
</dbReference>
<name>A1ZCW9_MICM2</name>
<dbReference type="SUPFAM" id="SSF46785">
    <property type="entry name" value="Winged helix' DNA-binding domain"/>
    <property type="match status" value="1"/>
</dbReference>
<dbReference type="PANTHER" id="PTHR33221">
    <property type="entry name" value="WINGED HELIX-TURN-HELIX TRANSCRIPTIONAL REGULATOR, RRF2 FAMILY"/>
    <property type="match status" value="1"/>
</dbReference>
<evidence type="ECO:0000313" key="2">
    <source>
        <dbReference type="Proteomes" id="UP000004095"/>
    </source>
</evidence>
<dbReference type="GO" id="GO:0005829">
    <property type="term" value="C:cytosol"/>
    <property type="evidence" value="ECO:0007669"/>
    <property type="project" value="TreeGrafter"/>
</dbReference>
<sequence length="148" mass="16419">MQANGRFTTAIHICIFMQIKGDEKLISSQVLADSVKTNPVVIRRIVARLRDNDIIGSVAGAKGGFFLKRPANQISLWDIYQAVRETDLFYKPKKINPECVVSMNLSELVDGVYSEAELAMKSALAPVKVSDLSARLNKITDLKKSDFC</sequence>
<reference evidence="1 2" key="1">
    <citation type="submission" date="2007-01" db="EMBL/GenBank/DDBJ databases">
        <authorList>
            <person name="Haygood M."/>
            <person name="Podell S."/>
            <person name="Anderson C."/>
            <person name="Hopkinson B."/>
            <person name="Roe K."/>
            <person name="Barbeau K."/>
            <person name="Gaasterland T."/>
            <person name="Ferriera S."/>
            <person name="Johnson J."/>
            <person name="Kravitz S."/>
            <person name="Beeson K."/>
            <person name="Sutton G."/>
            <person name="Rogers Y.-H."/>
            <person name="Friedman R."/>
            <person name="Frazier M."/>
            <person name="Venter J.C."/>
        </authorList>
    </citation>
    <scope>NUCLEOTIDE SEQUENCE [LARGE SCALE GENOMIC DNA]</scope>
    <source>
        <strain evidence="1 2">ATCC 23134</strain>
    </source>
</reference>
<dbReference type="PANTHER" id="PTHR33221:SF15">
    <property type="entry name" value="HTH-TYPE TRANSCRIPTIONAL REGULATOR YWGB-RELATED"/>
    <property type="match status" value="1"/>
</dbReference>
<evidence type="ECO:0000313" key="1">
    <source>
        <dbReference type="EMBL" id="EAY31508.1"/>
    </source>
</evidence>
<keyword evidence="2" id="KW-1185">Reference proteome</keyword>
<gene>
    <name evidence="1" type="ORF">M23134_05014</name>
</gene>
<dbReference type="Proteomes" id="UP000004095">
    <property type="component" value="Unassembled WGS sequence"/>
</dbReference>
<dbReference type="PROSITE" id="PS51197">
    <property type="entry name" value="HTH_RRF2_2"/>
    <property type="match status" value="1"/>
</dbReference>
<dbReference type="EMBL" id="AAWS01000002">
    <property type="protein sequence ID" value="EAY31508.1"/>
    <property type="molecule type" value="Genomic_DNA"/>
</dbReference>
<dbReference type="Pfam" id="PF02082">
    <property type="entry name" value="Rrf2"/>
    <property type="match status" value="1"/>
</dbReference>
<protein>
    <submittedName>
        <fullName evidence="1">RRF2 family protein</fullName>
    </submittedName>
</protein>
<accession>A1ZCW9</accession>
<dbReference type="InterPro" id="IPR036388">
    <property type="entry name" value="WH-like_DNA-bd_sf"/>
</dbReference>
<dbReference type="InterPro" id="IPR036390">
    <property type="entry name" value="WH_DNA-bd_sf"/>
</dbReference>
<dbReference type="eggNOG" id="COG1959">
    <property type="taxonomic scope" value="Bacteria"/>
</dbReference>
<dbReference type="Gene3D" id="1.10.10.10">
    <property type="entry name" value="Winged helix-like DNA-binding domain superfamily/Winged helix DNA-binding domain"/>
    <property type="match status" value="1"/>
</dbReference>
<organism evidence="1 2">
    <name type="scientific">Microscilla marina ATCC 23134</name>
    <dbReference type="NCBI Taxonomy" id="313606"/>
    <lineage>
        <taxon>Bacteria</taxon>
        <taxon>Pseudomonadati</taxon>
        <taxon>Bacteroidota</taxon>
        <taxon>Cytophagia</taxon>
        <taxon>Cytophagales</taxon>
        <taxon>Microscillaceae</taxon>
        <taxon>Microscilla</taxon>
    </lineage>
</organism>